<keyword evidence="3" id="KW-1185">Reference proteome</keyword>
<dbReference type="Gene3D" id="2.60.40.10">
    <property type="entry name" value="Immunoglobulins"/>
    <property type="match status" value="4"/>
</dbReference>
<dbReference type="RefSeq" id="WP_209809906.1">
    <property type="nucleotide sequence ID" value="NZ_JAGGKT010000004.1"/>
</dbReference>
<dbReference type="InterPro" id="IPR000601">
    <property type="entry name" value="PKD_dom"/>
</dbReference>
<name>A0ABS4GNH3_9BACL</name>
<comment type="caution">
    <text evidence="2">The sequence shown here is derived from an EMBL/GenBank/DDBJ whole genome shotgun (WGS) entry which is preliminary data.</text>
</comment>
<dbReference type="InterPro" id="IPR035986">
    <property type="entry name" value="PKD_dom_sf"/>
</dbReference>
<sequence>MPGIIKIRKVIAVFMTAIFLMGQIIIPLPISASVNVQVNNGQIFFSTQSKKASSGIRYRTTGWIVHKARANGNPTSTAHGKMENMQQVSESDGPSGTVITDFLILIDVVSKAMNDAGMESTKDRDTIYLSSIFQIIENGKLLPQKYYSKSAIVGARSWANPSDFDQFYDIPVSWNSGQYPVRVVYKKENGSSPITLSSFVKGQYKSATAVSHTFEQTYSGMQLQRTYIENPFTKDKKFILEKTDPNVQTRNFTVGIGGTYIVAEYKDGPPPPAPEPTKPPVPSGNIYVDFDMPPSGETNTTIPITQISVPAKCGYSNGLIKEYKWTVSPSSGFMPSTGSWPGWNNKVSFYSAGTYTVTLWAKDNCGNEGTKTKTITIGSTPVDPPPPPQPENIPPVAKVRAPSSVNIGKPVTIDGSGSYDPDFGPSPLDYSWKISPKNGFDGDLEYTGGTLTFNEEGTYVIKLTVDDGEDSDTDEREIEVENKPPRAIIDMPSTVIQGDEITIENRSYDPNGDQITVIKWTIPPDANMKDPITDQPVTTLNDDKTKVYFDTPGEYEFKLYVEDEWGKPDEVTEKITVKPAIPTAYYVIAPGSYPKENRKMELDATQSTTSKRYPIVWSKTEWEFVPPTGVSLDQVKWVDDGDLSIHQTLFKKAGIYKIRLRVTNTAGNTSPWYERSIEIMRDTPPHVDFYVASAIIRDSDTRKAAISLTDLTQSDDQDIISKRVWKYKFDSDNDGDFLDENWIILDNGNNPNPILYTDKVGNYLFELEVEEEFGQPTIPQFITAEDKRKGDTTAKPMSEKKSEVINLRPMVSFAPIFKKKADIVFTVGQVEQSKVADLNGMIATYMKSKFASTGIDAEITSIETTQLAVENNFAWVEYSHSYTDSAYSGSTSNGVPTTNHIVKNGKDLTFYGYDAPGYKDFLFMPNNVKSKKTFRFQVNENQTDWHTLEGAGYLFNTQIVGDTLSGYAILLAQTGIKLYQIPAVNVNQFHEGVVYSVASAGMEIGSYPKTSNQHDFVIEVTPDKIDLWDNGVKLIDGKALPEQYGNGFGPMASYVSHGCSSLSYITFKNIEMETISGRSFDEVLKEPTWRDGAFRFVANISDVEIPEFNDPQKQSVIYSRMLNNVLDFSGLGTNANQSQIRRIIGINNGNGTFINNTRMDQAISNYADYIIAKINANSGLSNYILLDQEINFETFYEDVERDPEIARRWKFDHTNPNYFQNSLGRAPYHDQWLPNSVNKFSHVGEFDITFQAKDEPRYNNGTFDNRFDNYRLWSWEPEKTLKLFVHRKSIANFSPVLSPSSSTKPTSILEDFEDTNYNFSFSGSWGRNTTRKSGGNYSYKSGSTGHSSSSTGSTTFTIPAQAKNARLSFDWYVSSETNYDYLTISLNGNNIVNVSGNQGWVNYKQALIPGTTYNLQFTYRKDGSGSVGDDAGYIDNLSVYYEGVDPLSYGLSIRDYSYDIDHEYEANKGIVQREWKWKEDTATTWTAGMPPSTLNAGKTILIYLRVKDPEGVWSDPDVKVVTTSGNIPPVAVFTPKPNPLPLSQSLSYEDLSYDPNGDPIVGYRWRSQPAAGGAWTDHGISPGGTSFANTAPKKFGKIGEYRIELTVQDNKGAWSEPYYQVIKVIAENKPPIALFDLLPGYSIPQDVPMSYRDRSYDQDTPPDPLVAWEWRMKKTTDTNWTTISEPPSDLSGYAPGSYQIQLRVKDQPALSQLTPLWSNWFERIVTISPKNQKPVANLSVSPNPSPADEQVTWIDRSTDPEGKNLDAYEMRITQLDSGVSQFFSNNYSKPSGAAMDMSSRFIQIFETSSFPNDGVGTYRIEYRVRDQAPNNLGSPQLWSDWQVQTFVVEDALRIIGGVEPPVARSGQAIKLTANTEGKAQQVVTRIDWNRDGDFNDEGETISLKEKYPTTSKANEWEEWVIIPLPTADGVYSIEYEAIKPSPSGPPKSVTDYKTITIVGDIFQDYFMEYYK</sequence>
<dbReference type="Proteomes" id="UP001519343">
    <property type="component" value="Unassembled WGS sequence"/>
</dbReference>
<evidence type="ECO:0000259" key="1">
    <source>
        <dbReference type="SMART" id="SM00089"/>
    </source>
</evidence>
<dbReference type="CDD" id="cd00146">
    <property type="entry name" value="PKD"/>
    <property type="match status" value="2"/>
</dbReference>
<dbReference type="SMART" id="SM00089">
    <property type="entry name" value="PKD"/>
    <property type="match status" value="3"/>
</dbReference>
<organism evidence="2 3">
    <name type="scientific">Ammoniphilus resinae</name>
    <dbReference type="NCBI Taxonomy" id="861532"/>
    <lineage>
        <taxon>Bacteria</taxon>
        <taxon>Bacillati</taxon>
        <taxon>Bacillota</taxon>
        <taxon>Bacilli</taxon>
        <taxon>Bacillales</taxon>
        <taxon>Paenibacillaceae</taxon>
        <taxon>Aneurinibacillus group</taxon>
        <taxon>Ammoniphilus</taxon>
    </lineage>
</organism>
<dbReference type="InterPro" id="IPR013783">
    <property type="entry name" value="Ig-like_fold"/>
</dbReference>
<gene>
    <name evidence="2" type="ORF">J2Z37_001824</name>
</gene>
<evidence type="ECO:0000313" key="2">
    <source>
        <dbReference type="EMBL" id="MBP1931823.1"/>
    </source>
</evidence>
<feature type="domain" description="PKD/Chitinase" evidence="1">
    <location>
        <begin position="396"/>
        <end position="483"/>
    </location>
</feature>
<accession>A0ABS4GNH3</accession>
<dbReference type="InterPro" id="IPR022409">
    <property type="entry name" value="PKD/Chitinase_dom"/>
</dbReference>
<feature type="domain" description="PKD/Chitinase" evidence="1">
    <location>
        <begin position="1530"/>
        <end position="1622"/>
    </location>
</feature>
<evidence type="ECO:0000313" key="3">
    <source>
        <dbReference type="Proteomes" id="UP001519343"/>
    </source>
</evidence>
<dbReference type="EMBL" id="JAGGKT010000004">
    <property type="protein sequence ID" value="MBP1931823.1"/>
    <property type="molecule type" value="Genomic_DNA"/>
</dbReference>
<dbReference type="SUPFAM" id="SSF49299">
    <property type="entry name" value="PKD domain"/>
    <property type="match status" value="4"/>
</dbReference>
<proteinExistence type="predicted"/>
<feature type="domain" description="PKD/Chitinase" evidence="1">
    <location>
        <begin position="299"/>
        <end position="380"/>
    </location>
</feature>
<dbReference type="Pfam" id="PF18911">
    <property type="entry name" value="PKD_4"/>
    <property type="match status" value="1"/>
</dbReference>
<protein>
    <recommendedName>
        <fullName evidence="1">PKD/Chitinase domain-containing protein</fullName>
    </recommendedName>
</protein>
<reference evidence="2 3" key="1">
    <citation type="submission" date="2021-03" db="EMBL/GenBank/DDBJ databases">
        <title>Genomic Encyclopedia of Type Strains, Phase IV (KMG-IV): sequencing the most valuable type-strain genomes for metagenomic binning, comparative biology and taxonomic classification.</title>
        <authorList>
            <person name="Goeker M."/>
        </authorList>
    </citation>
    <scope>NUCLEOTIDE SEQUENCE [LARGE SCALE GENOMIC DNA]</scope>
    <source>
        <strain evidence="2 3">DSM 24738</strain>
    </source>
</reference>